<evidence type="ECO:0000313" key="1">
    <source>
        <dbReference type="EMBL" id="KKY02978.1"/>
    </source>
</evidence>
<comment type="caution">
    <text evidence="1">The sequence shown here is derived from an EMBL/GenBank/DDBJ whole genome shotgun (WGS) entry which is preliminary data.</text>
</comment>
<dbReference type="RefSeq" id="WP_046821501.1">
    <property type="nucleotide sequence ID" value="NZ_JBCLWQ010000002.1"/>
</dbReference>
<dbReference type="OrthoDB" id="2051323at2"/>
<gene>
    <name evidence="1" type="ORF">VN21_00280</name>
</gene>
<name>A0A0M3DKW0_9FIRM</name>
<dbReference type="AlphaFoldDB" id="A0A0M3DKW0"/>
<sequence>MYNKVFEKKEFIIFQVKEGYIAYNTKKTFEEGHTHLKNFNAAKKAIDLVINKKIPKSTNAYYLTSLIRLTNDDKYVEKINELIETRSKKGKKEKYYNVGYRWTKRSC</sequence>
<reference evidence="1 2" key="1">
    <citation type="submission" date="2015-04" db="EMBL/GenBank/DDBJ databases">
        <title>Microcin producing Clostridium sp. JC272T.</title>
        <authorList>
            <person name="Jyothsna T."/>
            <person name="Sasikala C."/>
            <person name="Ramana C."/>
        </authorList>
    </citation>
    <scope>NUCLEOTIDE SEQUENCE [LARGE SCALE GENOMIC DNA]</scope>
    <source>
        <strain evidence="1 2">JC272</strain>
    </source>
</reference>
<organism evidence="1 2">
    <name type="scientific">Paraclostridium benzoelyticum</name>
    <dbReference type="NCBI Taxonomy" id="1629550"/>
    <lineage>
        <taxon>Bacteria</taxon>
        <taxon>Bacillati</taxon>
        <taxon>Bacillota</taxon>
        <taxon>Clostridia</taxon>
        <taxon>Peptostreptococcales</taxon>
        <taxon>Peptostreptococcaceae</taxon>
        <taxon>Paraclostridium</taxon>
    </lineage>
</organism>
<proteinExistence type="predicted"/>
<keyword evidence="2" id="KW-1185">Reference proteome</keyword>
<evidence type="ECO:0000313" key="2">
    <source>
        <dbReference type="Proteomes" id="UP000034407"/>
    </source>
</evidence>
<dbReference type="PATRIC" id="fig|1629550.3.peg.11"/>
<dbReference type="EMBL" id="LBBT01000009">
    <property type="protein sequence ID" value="KKY02978.1"/>
    <property type="molecule type" value="Genomic_DNA"/>
</dbReference>
<protein>
    <submittedName>
        <fullName evidence="1">Uncharacterized protein</fullName>
    </submittedName>
</protein>
<dbReference type="Proteomes" id="UP000034407">
    <property type="component" value="Unassembled WGS sequence"/>
</dbReference>
<accession>A0A0M3DKW0</accession>